<evidence type="ECO:0000256" key="6">
    <source>
        <dbReference type="ARBA" id="ARBA00022781"/>
    </source>
</evidence>
<dbReference type="Proteomes" id="UP000266895">
    <property type="component" value="Chromosome"/>
</dbReference>
<reference evidence="13 14" key="1">
    <citation type="submission" date="2018-12" db="EMBL/GenBank/DDBJ databases">
        <authorList>
            <consortium name="Pathogen Informatics"/>
        </authorList>
    </citation>
    <scope>NUCLEOTIDE SEQUENCE [LARGE SCALE GENOMIC DNA]</scope>
    <source>
        <strain evidence="13 14">NCTC11636</strain>
    </source>
</reference>
<evidence type="ECO:0000256" key="3">
    <source>
        <dbReference type="ARBA" id="ARBA00022448"/>
    </source>
</evidence>
<evidence type="ECO:0000256" key="1">
    <source>
        <dbReference type="ARBA" id="ARBA00004141"/>
    </source>
</evidence>
<comment type="subcellular location">
    <subcellularLocation>
        <location evidence="11 12">Cell membrane</location>
        <topology evidence="11 12">Multi-pass membrane protein</topology>
    </subcellularLocation>
    <subcellularLocation>
        <location evidence="1">Membrane</location>
        <topology evidence="1">Multi-pass membrane protein</topology>
    </subcellularLocation>
</comment>
<feature type="transmembrane region" description="Helical" evidence="11">
    <location>
        <begin position="209"/>
        <end position="229"/>
    </location>
</feature>
<keyword evidence="7 11" id="KW-1133">Transmembrane helix</keyword>
<evidence type="ECO:0000256" key="9">
    <source>
        <dbReference type="ARBA" id="ARBA00023136"/>
    </source>
</evidence>
<keyword evidence="8 11" id="KW-0406">Ion transport</keyword>
<keyword evidence="3 11" id="KW-0813">Transport</keyword>
<organism evidence="13 14">
    <name type="scientific">Actinomyces howellii</name>
    <dbReference type="NCBI Taxonomy" id="52771"/>
    <lineage>
        <taxon>Bacteria</taxon>
        <taxon>Bacillati</taxon>
        <taxon>Actinomycetota</taxon>
        <taxon>Actinomycetes</taxon>
        <taxon>Actinomycetales</taxon>
        <taxon>Actinomycetaceae</taxon>
        <taxon>Actinomyces</taxon>
    </lineage>
</organism>
<dbReference type="GO" id="GO:0045259">
    <property type="term" value="C:proton-transporting ATP synthase complex"/>
    <property type="evidence" value="ECO:0007669"/>
    <property type="project" value="UniProtKB-KW"/>
</dbReference>
<feature type="transmembrane region" description="Helical" evidence="11">
    <location>
        <begin position="52"/>
        <end position="71"/>
    </location>
</feature>
<evidence type="ECO:0000256" key="10">
    <source>
        <dbReference type="ARBA" id="ARBA00023310"/>
    </source>
</evidence>
<dbReference type="PRINTS" id="PR00123">
    <property type="entry name" value="ATPASEA"/>
</dbReference>
<feature type="transmembrane region" description="Helical" evidence="11">
    <location>
        <begin position="108"/>
        <end position="128"/>
    </location>
</feature>
<dbReference type="InterPro" id="IPR045083">
    <property type="entry name" value="ATP_synth_F0_asu_bact/mt"/>
</dbReference>
<dbReference type="InterPro" id="IPR035908">
    <property type="entry name" value="F0_ATP_A_sf"/>
</dbReference>
<evidence type="ECO:0000256" key="2">
    <source>
        <dbReference type="ARBA" id="ARBA00006810"/>
    </source>
</evidence>
<evidence type="ECO:0000256" key="12">
    <source>
        <dbReference type="RuleBase" id="RU000483"/>
    </source>
</evidence>
<dbReference type="GO" id="GO:0046933">
    <property type="term" value="F:proton-transporting ATP synthase activity, rotational mechanism"/>
    <property type="evidence" value="ECO:0007669"/>
    <property type="project" value="UniProtKB-UniRule"/>
</dbReference>
<gene>
    <name evidence="11 13" type="primary">atpB</name>
    <name evidence="13" type="ORF">NCTC11636_00986</name>
</gene>
<feature type="transmembrane region" description="Helical" evidence="11">
    <location>
        <begin position="134"/>
        <end position="158"/>
    </location>
</feature>
<evidence type="ECO:0000313" key="14">
    <source>
        <dbReference type="Proteomes" id="UP000266895"/>
    </source>
</evidence>
<comment type="function">
    <text evidence="11 12">Key component of the proton channel; it plays a direct role in the translocation of protons across the membrane.</text>
</comment>
<dbReference type="InterPro" id="IPR023011">
    <property type="entry name" value="ATP_synth_F0_asu_AS"/>
</dbReference>
<dbReference type="PROSITE" id="PS00449">
    <property type="entry name" value="ATPASE_A"/>
    <property type="match status" value="1"/>
</dbReference>
<dbReference type="NCBIfam" id="TIGR01131">
    <property type="entry name" value="ATP_synt_6_or_A"/>
    <property type="match status" value="1"/>
</dbReference>
<dbReference type="CDD" id="cd00310">
    <property type="entry name" value="ATP-synt_Fo_a_6"/>
    <property type="match status" value="1"/>
</dbReference>
<dbReference type="InterPro" id="IPR000568">
    <property type="entry name" value="ATP_synth_F0_asu"/>
</dbReference>
<dbReference type="SUPFAM" id="SSF81336">
    <property type="entry name" value="F1F0 ATP synthase subunit A"/>
    <property type="match status" value="1"/>
</dbReference>
<accession>A0A448HFQ4</accession>
<dbReference type="Gene3D" id="1.20.120.220">
    <property type="entry name" value="ATP synthase, F0 complex, subunit A"/>
    <property type="match status" value="1"/>
</dbReference>
<keyword evidence="6 11" id="KW-0375">Hydrogen ion transport</keyword>
<keyword evidence="10 11" id="KW-0066">ATP synthesis</keyword>
<keyword evidence="4 11" id="KW-0138">CF(0)</keyword>
<feature type="transmembrane region" description="Helical" evidence="11">
    <location>
        <begin position="241"/>
        <end position="270"/>
    </location>
</feature>
<comment type="similarity">
    <text evidence="2 11 12">Belongs to the ATPase A chain family.</text>
</comment>
<name>A0A448HFQ4_9ACTO</name>
<keyword evidence="11" id="KW-1003">Cell membrane</keyword>
<dbReference type="PANTHER" id="PTHR11410">
    <property type="entry name" value="ATP SYNTHASE SUBUNIT A"/>
    <property type="match status" value="1"/>
</dbReference>
<evidence type="ECO:0000256" key="8">
    <source>
        <dbReference type="ARBA" id="ARBA00023065"/>
    </source>
</evidence>
<keyword evidence="9 11" id="KW-0472">Membrane</keyword>
<dbReference type="HAMAP" id="MF_01393">
    <property type="entry name" value="ATP_synth_a_bact"/>
    <property type="match status" value="1"/>
</dbReference>
<evidence type="ECO:0000256" key="7">
    <source>
        <dbReference type="ARBA" id="ARBA00022989"/>
    </source>
</evidence>
<keyword evidence="14" id="KW-1185">Reference proteome</keyword>
<feature type="transmembrane region" description="Helical" evidence="11">
    <location>
        <begin position="170"/>
        <end position="189"/>
    </location>
</feature>
<dbReference type="AlphaFoldDB" id="A0A448HFQ4"/>
<protein>
    <recommendedName>
        <fullName evidence="11 12">ATP synthase subunit a</fullName>
    </recommendedName>
    <alternativeName>
        <fullName evidence="11">ATP synthase F0 sector subunit a</fullName>
    </alternativeName>
    <alternativeName>
        <fullName evidence="11">F-ATPase subunit 6</fullName>
    </alternativeName>
</protein>
<evidence type="ECO:0000256" key="5">
    <source>
        <dbReference type="ARBA" id="ARBA00022692"/>
    </source>
</evidence>
<keyword evidence="5 11" id="KW-0812">Transmembrane</keyword>
<dbReference type="PANTHER" id="PTHR11410:SF0">
    <property type="entry name" value="ATP SYNTHASE SUBUNIT A"/>
    <property type="match status" value="1"/>
</dbReference>
<dbReference type="GO" id="GO:0005886">
    <property type="term" value="C:plasma membrane"/>
    <property type="evidence" value="ECO:0007669"/>
    <property type="project" value="UniProtKB-SubCell"/>
</dbReference>
<sequence>MIASASLTARLSSLVPASSASSEGGFHPPSIDDFFPPAFALLGSPFEVNRVMMVRIIMTVVLVLVFGIGAARARIVPGRFQNALEMILDFVRTNIAEEILGPVHGRRFAPILTTIFLGVFFLNISGIIPGLQIASTGVVGMPLVFAVVAYAAFVYAGVRAHGPLRFVQGSLIPTGVPVFLYPLIIPIELLSTFVLRPLTLTIRLMANMISGHLLLVLCFVATNALFFYASAEFKAIGVVTLAAGLAFVLFEAFVAALQAYIFALLTAVYIDSSVHMH</sequence>
<dbReference type="RefSeq" id="WP_232009879.1">
    <property type="nucleotide sequence ID" value="NZ_LR134350.1"/>
</dbReference>
<dbReference type="Pfam" id="PF00119">
    <property type="entry name" value="ATP-synt_A"/>
    <property type="match status" value="1"/>
</dbReference>
<dbReference type="EMBL" id="LR134350">
    <property type="protein sequence ID" value="VEG27349.1"/>
    <property type="molecule type" value="Genomic_DNA"/>
</dbReference>
<proteinExistence type="inferred from homology"/>
<evidence type="ECO:0000256" key="11">
    <source>
        <dbReference type="HAMAP-Rule" id="MF_01393"/>
    </source>
</evidence>
<evidence type="ECO:0000256" key="4">
    <source>
        <dbReference type="ARBA" id="ARBA00022547"/>
    </source>
</evidence>
<dbReference type="KEGG" id="ahw:NCTC11636_00986"/>
<evidence type="ECO:0000313" key="13">
    <source>
        <dbReference type="EMBL" id="VEG27349.1"/>
    </source>
</evidence>